<dbReference type="EMBL" id="LT598491">
    <property type="protein sequence ID" value="SCW03973.1"/>
    <property type="molecule type" value="Genomic_DNA"/>
</dbReference>
<dbReference type="Proteomes" id="UP000190831">
    <property type="component" value="Chromosome H"/>
</dbReference>
<feature type="compositionally biased region" description="Polar residues" evidence="2">
    <location>
        <begin position="211"/>
        <end position="224"/>
    </location>
</feature>
<evidence type="ECO:0000256" key="1">
    <source>
        <dbReference type="SAM" id="Coils"/>
    </source>
</evidence>
<protein>
    <submittedName>
        <fullName evidence="3">LAFE_0H03114g1_1</fullName>
    </submittedName>
</protein>
<proteinExistence type="predicted"/>
<sequence>MSYLRRESSGSVTSAGIMHHQIKLDVFIIKAYRLLTHGAAINGDDASVVNTASSSPNSGGQVNGSGHNDISLFQRLSQLYNATISTTLLDDNSTSPKSAIELYQRFQQILKELELSYEVSPYGKYFRRLDNGLWQIKEDGELLGDQLWQLVSVSISTVYDAKTGQMLNQNRRRVNSMATSTKNSPSEVVDNTLPQQLQKRLQKLQQDNKQGYYTNPTSPSTFSANGNGNGRGKRKYIGVETPDEEAVEELLQLAKKQKGDLATIDEDIQQQPQVPSGSLTIKENDLYDRLLREKDQRIKQLERDLESERQETLWLRKMLLEDMGCVRSMLQKMNTNRSKE</sequence>
<dbReference type="AlphaFoldDB" id="A0A1G4MJB3"/>
<evidence type="ECO:0000313" key="4">
    <source>
        <dbReference type="Proteomes" id="UP000190831"/>
    </source>
</evidence>
<name>A0A1G4MJB3_LACFM</name>
<feature type="region of interest" description="Disordered" evidence="2">
    <location>
        <begin position="210"/>
        <end position="232"/>
    </location>
</feature>
<evidence type="ECO:0000313" key="3">
    <source>
        <dbReference type="EMBL" id="SCW03973.1"/>
    </source>
</evidence>
<keyword evidence="1" id="KW-0175">Coiled coil</keyword>
<dbReference type="OrthoDB" id="4070640at2759"/>
<feature type="coiled-coil region" evidence="1">
    <location>
        <begin position="284"/>
        <end position="311"/>
    </location>
</feature>
<gene>
    <name evidence="3" type="ORF">LAFE_0H03114G</name>
</gene>
<organism evidence="3 4">
    <name type="scientific">Lachancea fermentati</name>
    <name type="common">Zygosaccharomyces fermentati</name>
    <dbReference type="NCBI Taxonomy" id="4955"/>
    <lineage>
        <taxon>Eukaryota</taxon>
        <taxon>Fungi</taxon>
        <taxon>Dikarya</taxon>
        <taxon>Ascomycota</taxon>
        <taxon>Saccharomycotina</taxon>
        <taxon>Saccharomycetes</taxon>
        <taxon>Saccharomycetales</taxon>
        <taxon>Saccharomycetaceae</taxon>
        <taxon>Lachancea</taxon>
    </lineage>
</organism>
<reference evidence="3 4" key="1">
    <citation type="submission" date="2016-03" db="EMBL/GenBank/DDBJ databases">
        <authorList>
            <person name="Devillers H."/>
        </authorList>
    </citation>
    <scope>NUCLEOTIDE SEQUENCE [LARGE SCALE GENOMIC DNA]</scope>
    <source>
        <strain evidence="3">CBS 6772</strain>
    </source>
</reference>
<accession>A0A1G4MJB3</accession>
<dbReference type="OMA" id="AGIMHHQ"/>
<keyword evidence="4" id="KW-1185">Reference proteome</keyword>
<evidence type="ECO:0000256" key="2">
    <source>
        <dbReference type="SAM" id="MobiDB-lite"/>
    </source>
</evidence>